<dbReference type="STRING" id="871651.SAMN05421688_2095"/>
<reference evidence="3 4" key="1">
    <citation type="submission" date="2016-10" db="EMBL/GenBank/DDBJ databases">
        <authorList>
            <person name="de Groot N.N."/>
        </authorList>
    </citation>
    <scope>NUCLEOTIDE SEQUENCE [LARGE SCALE GENOMIC DNA]</scope>
    <source>
        <strain evidence="3 4">DSM 29316</strain>
    </source>
</reference>
<dbReference type="GO" id="GO:0031640">
    <property type="term" value="P:killing of cells of another organism"/>
    <property type="evidence" value="ECO:0007669"/>
    <property type="project" value="UniProtKB-KW"/>
</dbReference>
<dbReference type="RefSeq" id="WP_175501249.1">
    <property type="nucleotide sequence ID" value="NZ_FOJU01000003.1"/>
</dbReference>
<comment type="subcellular location">
    <subcellularLocation>
        <location evidence="2">Cytoplasm</location>
    </subcellularLocation>
</comment>
<comment type="similarity">
    <text evidence="1 2">Belongs to the RTX toxin acyltransferase family.</text>
</comment>
<proteinExistence type="inferred from homology"/>
<name>A0A1I0XD64_9RHOB</name>
<evidence type="ECO:0000313" key="4">
    <source>
        <dbReference type="Proteomes" id="UP000198796"/>
    </source>
</evidence>
<dbReference type="EMBL" id="FOJU01000003">
    <property type="protein sequence ID" value="SFA98366.1"/>
    <property type="molecule type" value="Genomic_DNA"/>
</dbReference>
<organism evidence="3 4">
    <name type="scientific">Poseidonocella pacifica</name>
    <dbReference type="NCBI Taxonomy" id="871651"/>
    <lineage>
        <taxon>Bacteria</taxon>
        <taxon>Pseudomonadati</taxon>
        <taxon>Pseudomonadota</taxon>
        <taxon>Alphaproteobacteria</taxon>
        <taxon>Rhodobacterales</taxon>
        <taxon>Roseobacteraceae</taxon>
        <taxon>Poseidonocella</taxon>
    </lineage>
</organism>
<keyword evidence="4" id="KW-1185">Reference proteome</keyword>
<dbReference type="Proteomes" id="UP000198796">
    <property type="component" value="Unassembled WGS sequence"/>
</dbReference>
<dbReference type="AlphaFoldDB" id="A0A1I0XD64"/>
<evidence type="ECO:0000256" key="2">
    <source>
        <dbReference type="RuleBase" id="RU368102"/>
    </source>
</evidence>
<keyword evidence="2" id="KW-0963">Cytoplasm</keyword>
<sequence length="152" mass="16549">MQTRSDTTPAIDERLRMLGAIVWLCGQSPMHAQMQIDEISELFLAPLAGGQLRIWGRAAQPVGVATWAWLSAEAEAEYLETGKVPQGAWSSGERLWFVDVIAPFGDAPGIARDLRQIIPTGAVARSARWTDTGALRRIGRFTRGPATTPAVH</sequence>
<gene>
    <name evidence="3" type="ORF">SAMN05421688_2095</name>
</gene>
<accession>A0A1I0XD64</accession>
<keyword evidence="2 3" id="KW-0012">Acyltransferase</keyword>
<dbReference type="GO" id="GO:0016746">
    <property type="term" value="F:acyltransferase activity"/>
    <property type="evidence" value="ECO:0007669"/>
    <property type="project" value="UniProtKB-UniRule"/>
</dbReference>
<protein>
    <recommendedName>
        <fullName evidence="2">RTX toxin-activating lysine-acyltransferase</fullName>
        <ecNumber evidence="2">2.3.1.-</ecNumber>
    </recommendedName>
</protein>
<dbReference type="EC" id="2.3.1.-" evidence="2"/>
<keyword evidence="2 3" id="KW-0808">Transferase</keyword>
<evidence type="ECO:0000256" key="1">
    <source>
        <dbReference type="ARBA" id="ARBA00005686"/>
    </source>
</evidence>
<dbReference type="InterPro" id="IPR003996">
    <property type="entry name" value="RTX_toxin-activating_protC_bac"/>
</dbReference>
<comment type="function">
    <text evidence="2">Involved in fatty acylation of protoxin at internal lysine residues, thereby converting it to the active toxin.</text>
</comment>
<dbReference type="GO" id="GO:0005737">
    <property type="term" value="C:cytoplasm"/>
    <property type="evidence" value="ECO:0007669"/>
    <property type="project" value="UniProtKB-SubCell"/>
</dbReference>
<dbReference type="GO" id="GO:0009404">
    <property type="term" value="P:toxin metabolic process"/>
    <property type="evidence" value="ECO:0007669"/>
    <property type="project" value="UniProtKB-UniRule"/>
</dbReference>
<evidence type="ECO:0000313" key="3">
    <source>
        <dbReference type="EMBL" id="SFA98366.1"/>
    </source>
</evidence>
<dbReference type="Pfam" id="PF02794">
    <property type="entry name" value="HlyC"/>
    <property type="match status" value="1"/>
</dbReference>
<keyword evidence="2" id="KW-0204">Cytolysis</keyword>